<name>A0A1F6DBB4_9BACT</name>
<proteinExistence type="predicted"/>
<protein>
    <submittedName>
        <fullName evidence="2">Uncharacterized protein</fullName>
    </submittedName>
</protein>
<evidence type="ECO:0000256" key="1">
    <source>
        <dbReference type="SAM" id="Phobius"/>
    </source>
</evidence>
<sequence length="856" mass="89598">MKQIHEDLCKNYPWYAEYHRIPAITLLHFLVLIAVGSFVAQAVRSQVDIAYGPESRLAVGAASQQDKSKNIAQLTGQVLRAAKQYDAAPEEQKETSKQKLIDLLQERKALMISEAANNPHSFLLNALPSGVTKQLPAFAQEFLEREIDLDGTMAVVHVDAAEGGAGEETRYDLEVSTTAGPKRYHVRFDGEAPSVVTGSKVKVRGVVLEEELVAAGGGSTGGTTVVSQPAGAPTGPQSTVLILVNFVDNATQPWTPTQAASTMFTASNSTNLFYQQNSFGAVSITGDVVGWYTLPISYVGCDSNYYTVATEADKAAVAAGVDLSKYTHKTYLYNSHTGCSWGGMGTIGGNPSQAWIFGYNNPTIFAHEFGHNILAHHAQWLKCGAVSVASGYTGCSLDEYGDPSDVMGYNWSHYNHYVGPRKIGENWLTSSTHMQTVTGSGTYTLTTSGTNDASIKVLKIAKPDTNESYYLDYRQPSGFDGTLPVAFVNGVAIRIWSGNISSQTKLVDTTPGDGSALNAPLSDGRSFVDATNGITITQASHSSSGVTINVQMAEPPCVPASPTFTLSPLSQSGAAGMAKTYSFSLKNNDNSACSNTTFTLSNIVPSGWSATFSAPSITLAPGATGSGSLSVISAASALDGSYTVTALASDSAVSGHNASAQVTYVSFTPDTSPPTTNITLPSSGSTVSGQIAVSATASDNVGVSKVELWRDGVFAAADTLTPYDFLWDTNFSSNGTHTLQTKAYDGSGNVGVSPIVEVTVSNTDNTPPVVSITSPTNGYKIKGNGSVKINTSATDVGGIARIELAADGTTIATCSNKTSCSTNYGGRGLSAGTHTITATATDKAGNTNNISITINK</sequence>
<dbReference type="Proteomes" id="UP000177958">
    <property type="component" value="Unassembled WGS sequence"/>
</dbReference>
<accession>A0A1F6DBB4</accession>
<evidence type="ECO:0000313" key="3">
    <source>
        <dbReference type="Proteomes" id="UP000177958"/>
    </source>
</evidence>
<feature type="transmembrane region" description="Helical" evidence="1">
    <location>
        <begin position="21"/>
        <end position="40"/>
    </location>
</feature>
<dbReference type="PANTHER" id="PTHR41775:SF1">
    <property type="entry name" value="PEPTIDASE M6-LIKE DOMAIN-CONTAINING PROTEIN"/>
    <property type="match status" value="1"/>
</dbReference>
<keyword evidence="1" id="KW-0472">Membrane</keyword>
<comment type="caution">
    <text evidence="2">The sequence shown here is derived from an EMBL/GenBank/DDBJ whole genome shotgun (WGS) entry which is preliminary data.</text>
</comment>
<reference evidence="2 3" key="1">
    <citation type="journal article" date="2016" name="Nat. Commun.">
        <title>Thousands of microbial genomes shed light on interconnected biogeochemical processes in an aquifer system.</title>
        <authorList>
            <person name="Anantharaman K."/>
            <person name="Brown C.T."/>
            <person name="Hug L.A."/>
            <person name="Sharon I."/>
            <person name="Castelle C.J."/>
            <person name="Probst A.J."/>
            <person name="Thomas B.C."/>
            <person name="Singh A."/>
            <person name="Wilkins M.J."/>
            <person name="Karaoz U."/>
            <person name="Brodie E.L."/>
            <person name="Williams K.H."/>
            <person name="Hubbard S.S."/>
            <person name="Banfield J.F."/>
        </authorList>
    </citation>
    <scope>NUCLEOTIDE SEQUENCE [LARGE SCALE GENOMIC DNA]</scope>
</reference>
<dbReference type="PANTHER" id="PTHR41775">
    <property type="entry name" value="SECRETED PROTEIN-RELATED"/>
    <property type="match status" value="1"/>
</dbReference>
<gene>
    <name evidence="2" type="ORF">A2853_00170</name>
</gene>
<dbReference type="Gene3D" id="2.60.40.10">
    <property type="entry name" value="Immunoglobulins"/>
    <property type="match status" value="3"/>
</dbReference>
<keyword evidence="1" id="KW-0812">Transmembrane</keyword>
<organism evidence="2 3">
    <name type="scientific">Candidatus Kaiserbacteria bacterium RIFCSPHIGHO2_01_FULL_55_17</name>
    <dbReference type="NCBI Taxonomy" id="1798484"/>
    <lineage>
        <taxon>Bacteria</taxon>
        <taxon>Candidatus Kaiseribacteriota</taxon>
    </lineage>
</organism>
<dbReference type="SUPFAM" id="SSF55486">
    <property type="entry name" value="Metalloproteases ('zincins'), catalytic domain"/>
    <property type="match status" value="1"/>
</dbReference>
<evidence type="ECO:0000313" key="2">
    <source>
        <dbReference type="EMBL" id="OGG58322.1"/>
    </source>
</evidence>
<dbReference type="EMBL" id="MFKX01000004">
    <property type="protein sequence ID" value="OGG58322.1"/>
    <property type="molecule type" value="Genomic_DNA"/>
</dbReference>
<keyword evidence="1" id="KW-1133">Transmembrane helix</keyword>
<dbReference type="InterPro" id="IPR013783">
    <property type="entry name" value="Ig-like_fold"/>
</dbReference>
<dbReference type="AlphaFoldDB" id="A0A1F6DBB4"/>
<dbReference type="Pfam" id="PF17957">
    <property type="entry name" value="Big_7"/>
    <property type="match status" value="2"/>
</dbReference>